<evidence type="ECO:0000313" key="7">
    <source>
        <dbReference type="EMBL" id="UOO90053.1"/>
    </source>
</evidence>
<comment type="cofactor">
    <cofactor evidence="1">
        <name>pyridoxal 5'-phosphate</name>
        <dbReference type="ChEBI" id="CHEBI:597326"/>
    </cofactor>
</comment>
<sequence>MNYRFSDASNNTPKSFIREILKLTQSDEIISFAGGLPNKAFFPIAAIEAATVKVLENDGANALQYSTTEGYLPLREFIANRYKSRGVHVDPKNILITTGSQQALDLLGKAFLNKGDYVCLERPSYLGAIQAFQMFQPQFQEVDLTATGIDLPELEQQMAAKQAKFLYAIPNFQNPTGLTYSLESRQNLAEYLKRSGNLMVEDDPYGELRFIGEHLPNVYSFAPENVILLGSFSKVCAPGMRIGWMVANDAVMERLVTAKQASDLHTPILTQRILAQYLADNSLDEHIKTIQAAYFEQRQAMVEALHQYMPEGVTFTEPEGGMFLWVTLPKNCPAMSLFPIAVKHKVAFVPGEPFSTEGKTSYDIRMSFCTVDAATIVEGVKRLAAAIAELTNQNQTDNQTVTI</sequence>
<dbReference type="EMBL" id="CP091511">
    <property type="protein sequence ID" value="UOO90053.1"/>
    <property type="molecule type" value="Genomic_DNA"/>
</dbReference>
<dbReference type="Gene3D" id="3.90.1150.10">
    <property type="entry name" value="Aspartate Aminotransferase, domain 1"/>
    <property type="match status" value="1"/>
</dbReference>
<protein>
    <recommendedName>
        <fullName evidence="2">Putative 8-amino-7-oxononanoate synthase</fullName>
    </recommendedName>
</protein>
<dbReference type="Pfam" id="PF00155">
    <property type="entry name" value="Aminotran_1_2"/>
    <property type="match status" value="1"/>
</dbReference>
<evidence type="ECO:0000256" key="1">
    <source>
        <dbReference type="ARBA" id="ARBA00001933"/>
    </source>
</evidence>
<dbReference type="SUPFAM" id="SSF53383">
    <property type="entry name" value="PLP-dependent transferases"/>
    <property type="match status" value="1"/>
</dbReference>
<evidence type="ECO:0000256" key="3">
    <source>
        <dbReference type="ARBA" id="ARBA00022576"/>
    </source>
</evidence>
<evidence type="ECO:0000256" key="5">
    <source>
        <dbReference type="ARBA" id="ARBA00022898"/>
    </source>
</evidence>
<keyword evidence="3 7" id="KW-0032">Aminotransferase</keyword>
<dbReference type="InterPro" id="IPR050859">
    <property type="entry name" value="Class-I_PLP-dep_aminotransf"/>
</dbReference>
<gene>
    <name evidence="7" type="ORF">LVJ82_03425</name>
</gene>
<dbReference type="Proteomes" id="UP000832011">
    <property type="component" value="Chromosome"/>
</dbReference>
<keyword evidence="4" id="KW-0808">Transferase</keyword>
<dbReference type="InterPro" id="IPR015424">
    <property type="entry name" value="PyrdxlP-dep_Trfase"/>
</dbReference>
<dbReference type="InterPro" id="IPR015421">
    <property type="entry name" value="PyrdxlP-dep_Trfase_major"/>
</dbReference>
<evidence type="ECO:0000259" key="6">
    <source>
        <dbReference type="Pfam" id="PF00155"/>
    </source>
</evidence>
<keyword evidence="8" id="KW-1185">Reference proteome</keyword>
<feature type="domain" description="Aminotransferase class I/classII large" evidence="6">
    <location>
        <begin position="45"/>
        <end position="383"/>
    </location>
</feature>
<evidence type="ECO:0000313" key="8">
    <source>
        <dbReference type="Proteomes" id="UP000832011"/>
    </source>
</evidence>
<keyword evidence="5" id="KW-0663">Pyridoxal phosphate</keyword>
<proteinExistence type="predicted"/>
<dbReference type="PANTHER" id="PTHR42790:SF19">
    <property type="entry name" value="KYNURENINE_ALPHA-AMINOADIPATE AMINOTRANSFERASE, MITOCHONDRIAL"/>
    <property type="match status" value="1"/>
</dbReference>
<accession>A0ABY4E2R0</accession>
<organism evidence="7 8">
    <name type="scientific">Vitreoscilla massiliensis</name>
    <dbReference type="NCBI Taxonomy" id="1689272"/>
    <lineage>
        <taxon>Bacteria</taxon>
        <taxon>Pseudomonadati</taxon>
        <taxon>Pseudomonadota</taxon>
        <taxon>Betaproteobacteria</taxon>
        <taxon>Neisseriales</taxon>
        <taxon>Neisseriaceae</taxon>
        <taxon>Vitreoscilla</taxon>
    </lineage>
</organism>
<dbReference type="InterPro" id="IPR015422">
    <property type="entry name" value="PyrdxlP-dep_Trfase_small"/>
</dbReference>
<dbReference type="GO" id="GO:0008483">
    <property type="term" value="F:transaminase activity"/>
    <property type="evidence" value="ECO:0007669"/>
    <property type="project" value="UniProtKB-KW"/>
</dbReference>
<dbReference type="Gene3D" id="3.40.640.10">
    <property type="entry name" value="Type I PLP-dependent aspartate aminotransferase-like (Major domain)"/>
    <property type="match status" value="1"/>
</dbReference>
<dbReference type="CDD" id="cd00609">
    <property type="entry name" value="AAT_like"/>
    <property type="match status" value="1"/>
</dbReference>
<reference evidence="7 8" key="1">
    <citation type="journal article" date="2022" name="Res Sq">
        <title>Evolution of multicellular longitudinally dividing oral cavity symbionts (Neisseriaceae).</title>
        <authorList>
            <person name="Nyongesa S."/>
            <person name="Weber P."/>
            <person name="Bernet E."/>
            <person name="Pullido F."/>
            <person name="Nieckarz M."/>
            <person name="Delaby M."/>
            <person name="Nieves C."/>
            <person name="Viehboeck T."/>
            <person name="Krause N."/>
            <person name="Rivera-Millot A."/>
            <person name="Nakamura A."/>
            <person name="Vischer N."/>
            <person name="VanNieuwenhze M."/>
            <person name="Brun Y."/>
            <person name="Cava F."/>
            <person name="Bulgheresi S."/>
            <person name="Veyrier F."/>
        </authorList>
    </citation>
    <scope>NUCLEOTIDE SEQUENCE [LARGE SCALE GENOMIC DNA]</scope>
    <source>
        <strain evidence="7 8">SN4</strain>
    </source>
</reference>
<evidence type="ECO:0000256" key="2">
    <source>
        <dbReference type="ARBA" id="ARBA00021531"/>
    </source>
</evidence>
<name>A0ABY4E2R0_9NEIS</name>
<dbReference type="RefSeq" id="WP_058356047.1">
    <property type="nucleotide sequence ID" value="NZ_CABKVG010000008.1"/>
</dbReference>
<dbReference type="InterPro" id="IPR004839">
    <property type="entry name" value="Aminotransferase_I/II_large"/>
</dbReference>
<evidence type="ECO:0000256" key="4">
    <source>
        <dbReference type="ARBA" id="ARBA00022679"/>
    </source>
</evidence>
<dbReference type="PANTHER" id="PTHR42790">
    <property type="entry name" value="AMINOTRANSFERASE"/>
    <property type="match status" value="1"/>
</dbReference>